<gene>
    <name evidence="1" type="ORF">LACBIDRAFT_315918</name>
</gene>
<keyword evidence="2" id="KW-1185">Reference proteome</keyword>
<dbReference type="OrthoDB" id="3237970at2759"/>
<dbReference type="GeneID" id="6073939"/>
<name>B0D3H5_LACBS</name>
<reference evidence="1 2" key="1">
    <citation type="journal article" date="2008" name="Nature">
        <title>The genome of Laccaria bicolor provides insights into mycorrhizal symbiosis.</title>
        <authorList>
            <person name="Martin F."/>
            <person name="Aerts A."/>
            <person name="Ahren D."/>
            <person name="Brun A."/>
            <person name="Danchin E.G.J."/>
            <person name="Duchaussoy F."/>
            <person name="Gibon J."/>
            <person name="Kohler A."/>
            <person name="Lindquist E."/>
            <person name="Pereda V."/>
            <person name="Salamov A."/>
            <person name="Shapiro H.J."/>
            <person name="Wuyts J."/>
            <person name="Blaudez D."/>
            <person name="Buee M."/>
            <person name="Brokstein P."/>
            <person name="Canbaeck B."/>
            <person name="Cohen D."/>
            <person name="Courty P.E."/>
            <person name="Coutinho P.M."/>
            <person name="Delaruelle C."/>
            <person name="Detter J.C."/>
            <person name="Deveau A."/>
            <person name="DiFazio S."/>
            <person name="Duplessis S."/>
            <person name="Fraissinet-Tachet L."/>
            <person name="Lucic E."/>
            <person name="Frey-Klett P."/>
            <person name="Fourrey C."/>
            <person name="Feussner I."/>
            <person name="Gay G."/>
            <person name="Grimwood J."/>
            <person name="Hoegger P.J."/>
            <person name="Jain P."/>
            <person name="Kilaru S."/>
            <person name="Labbe J."/>
            <person name="Lin Y.C."/>
            <person name="Legue V."/>
            <person name="Le Tacon F."/>
            <person name="Marmeisse R."/>
            <person name="Melayah D."/>
            <person name="Montanini B."/>
            <person name="Muratet M."/>
            <person name="Nehls U."/>
            <person name="Niculita-Hirzel H."/>
            <person name="Oudot-Le Secq M.P."/>
            <person name="Peter M."/>
            <person name="Quesneville H."/>
            <person name="Rajashekar B."/>
            <person name="Reich M."/>
            <person name="Rouhier N."/>
            <person name="Schmutz J."/>
            <person name="Yin T."/>
            <person name="Chalot M."/>
            <person name="Henrissat B."/>
            <person name="Kuees U."/>
            <person name="Lucas S."/>
            <person name="Van de Peer Y."/>
            <person name="Podila G.K."/>
            <person name="Polle A."/>
            <person name="Pukkila P.J."/>
            <person name="Richardson P.M."/>
            <person name="Rouze P."/>
            <person name="Sanders I.R."/>
            <person name="Stajich J.E."/>
            <person name="Tunlid A."/>
            <person name="Tuskan G."/>
            <person name="Grigoriev I.V."/>
        </authorList>
    </citation>
    <scope>NUCLEOTIDE SEQUENCE [LARGE SCALE GENOMIC DNA]</scope>
    <source>
        <strain evidence="2">S238N-H82 / ATCC MYA-4686</strain>
    </source>
</reference>
<dbReference type="RefSeq" id="XP_001878579.1">
    <property type="nucleotide sequence ID" value="XM_001878544.1"/>
</dbReference>
<evidence type="ECO:0000313" key="1">
    <source>
        <dbReference type="EMBL" id="EDR11278.1"/>
    </source>
</evidence>
<evidence type="ECO:0000313" key="2">
    <source>
        <dbReference type="Proteomes" id="UP000001194"/>
    </source>
</evidence>
<dbReference type="Proteomes" id="UP000001194">
    <property type="component" value="Unassembled WGS sequence"/>
</dbReference>
<proteinExistence type="predicted"/>
<dbReference type="KEGG" id="lbc:LACBIDRAFT_315918"/>
<dbReference type="AlphaFoldDB" id="B0D3H5"/>
<dbReference type="InParanoid" id="B0D3H5"/>
<protein>
    <submittedName>
        <fullName evidence="1">Predicted protein</fullName>
    </submittedName>
</protein>
<accession>B0D3H5</accession>
<dbReference type="HOGENOM" id="CLU_162139_0_0_1"/>
<sequence length="99" mass="11595">MQATLPRLVRVIPRSLLSPGQATIIPAPEPQYNDLHRPTVLDLLQRQRDDLIQKQKEGFLKEGEEWPSNIRIEVPVERSAFKDVRKELRGEIKKLFKER</sequence>
<organism evidence="2">
    <name type="scientific">Laccaria bicolor (strain S238N-H82 / ATCC MYA-4686)</name>
    <name type="common">Bicoloured deceiver</name>
    <name type="synonym">Laccaria laccata var. bicolor</name>
    <dbReference type="NCBI Taxonomy" id="486041"/>
    <lineage>
        <taxon>Eukaryota</taxon>
        <taxon>Fungi</taxon>
        <taxon>Dikarya</taxon>
        <taxon>Basidiomycota</taxon>
        <taxon>Agaricomycotina</taxon>
        <taxon>Agaricomycetes</taxon>
        <taxon>Agaricomycetidae</taxon>
        <taxon>Agaricales</taxon>
        <taxon>Agaricineae</taxon>
        <taxon>Hydnangiaceae</taxon>
        <taxon>Laccaria</taxon>
    </lineage>
</organism>
<dbReference type="EMBL" id="DS547096">
    <property type="protein sequence ID" value="EDR11278.1"/>
    <property type="molecule type" value="Genomic_DNA"/>
</dbReference>